<evidence type="ECO:0000313" key="2">
    <source>
        <dbReference type="Proteomes" id="UP001220964"/>
    </source>
</evidence>
<comment type="caution">
    <text evidence="1">The sequence shown here is derived from an EMBL/GenBank/DDBJ whole genome shotgun (WGS) entry which is preliminary data.</text>
</comment>
<accession>A0AAE3T8L0</accession>
<name>A0AAE3T8L0_9RHOB</name>
<dbReference type="Proteomes" id="UP001220964">
    <property type="component" value="Unassembled WGS sequence"/>
</dbReference>
<dbReference type="SUPFAM" id="SSF53448">
    <property type="entry name" value="Nucleotide-diphospho-sugar transferases"/>
    <property type="match status" value="1"/>
</dbReference>
<proteinExistence type="predicted"/>
<dbReference type="CDD" id="cd00761">
    <property type="entry name" value="Glyco_tranf_GTA_type"/>
    <property type="match status" value="1"/>
</dbReference>
<evidence type="ECO:0000313" key="1">
    <source>
        <dbReference type="EMBL" id="MDF0601535.1"/>
    </source>
</evidence>
<dbReference type="InterPro" id="IPR029044">
    <property type="entry name" value="Nucleotide-diphossugar_trans"/>
</dbReference>
<gene>
    <name evidence="1" type="ORF">P1J78_12390</name>
</gene>
<sequence>MRIITLTTIPPRFDRIGPTLRSLLRQDSPADEVHLYIPRHYRRFPDYDGRLPDVPEGITIKRPEADFGPASKVLHAVRAYRGTPVEILFCDDDRLYRPDWTMAFFEARSHVPDAAIAPISWAADELFTSDQRDRPQPQAIRANKPLDLPYQAKHAVWSLAALFGYRGEAPSHAHIRTAGYRDIFQGYGGVMVRPDFFDDDVFDIPPVLWSVDDIWLSGMLAKAGTPIWAPARIKGPRLLSAHAEAPLYQAVLDGADRRTADRRCFDYMRKTYGVWP</sequence>
<keyword evidence="2" id="KW-1185">Reference proteome</keyword>
<dbReference type="AlphaFoldDB" id="A0AAE3T8L0"/>
<reference evidence="1" key="1">
    <citation type="submission" date="2023-03" db="EMBL/GenBank/DDBJ databases">
        <title>Multiphase analysis and comparison of six strains from genera Psychromarinibacter, Lutimaribacter, and Maritimibacter, including a novel species: Psychromarinibacter sediminicola sp. nov.</title>
        <authorList>
            <person name="Wang Y.-H."/>
            <person name="Ye M.-Q."/>
            <person name="Du Z.-J."/>
        </authorList>
    </citation>
    <scope>NUCLEOTIDE SEQUENCE</scope>
    <source>
        <strain evidence="1">C21-152</strain>
    </source>
</reference>
<dbReference type="RefSeq" id="WP_275567674.1">
    <property type="nucleotide sequence ID" value="NZ_JARGYC010000029.1"/>
</dbReference>
<protein>
    <submittedName>
        <fullName evidence="1">Glycosyltransferase family A protein</fullName>
    </submittedName>
</protein>
<organism evidence="1 2">
    <name type="scientific">Psychromarinibacter sediminicola</name>
    <dbReference type="NCBI Taxonomy" id="3033385"/>
    <lineage>
        <taxon>Bacteria</taxon>
        <taxon>Pseudomonadati</taxon>
        <taxon>Pseudomonadota</taxon>
        <taxon>Alphaproteobacteria</taxon>
        <taxon>Rhodobacterales</taxon>
        <taxon>Paracoccaceae</taxon>
        <taxon>Psychromarinibacter</taxon>
    </lineage>
</organism>
<dbReference type="EMBL" id="JARGYC010000029">
    <property type="protein sequence ID" value="MDF0601535.1"/>
    <property type="molecule type" value="Genomic_DNA"/>
</dbReference>